<dbReference type="HAMAP" id="MF_00265">
    <property type="entry name" value="VapC_Nob1"/>
    <property type="match status" value="1"/>
</dbReference>
<keyword evidence="5 6" id="KW-0460">Magnesium</keyword>
<keyword evidence="6" id="KW-0800">Toxin</keyword>
<feature type="binding site" evidence="6">
    <location>
        <position position="13"/>
    </location>
    <ligand>
        <name>Mg(2+)</name>
        <dbReference type="ChEBI" id="CHEBI:18420"/>
    </ligand>
</feature>
<dbReference type="InterPro" id="IPR022907">
    <property type="entry name" value="VapC_family"/>
</dbReference>
<name>A0A7K3M1I9_9ACTN</name>
<comment type="function">
    <text evidence="6">Toxic component of a toxin-antitoxin (TA) system. An RNase.</text>
</comment>
<comment type="similarity">
    <text evidence="6">Belongs to the PINc/VapC protein family.</text>
</comment>
<dbReference type="GO" id="GO:0016787">
    <property type="term" value="F:hydrolase activity"/>
    <property type="evidence" value="ECO:0007669"/>
    <property type="project" value="UniProtKB-KW"/>
</dbReference>
<dbReference type="GO" id="GO:0004540">
    <property type="term" value="F:RNA nuclease activity"/>
    <property type="evidence" value="ECO:0007669"/>
    <property type="project" value="InterPro"/>
</dbReference>
<evidence type="ECO:0000256" key="6">
    <source>
        <dbReference type="HAMAP-Rule" id="MF_00265"/>
    </source>
</evidence>
<evidence type="ECO:0000313" key="9">
    <source>
        <dbReference type="Proteomes" id="UP000460435"/>
    </source>
</evidence>
<evidence type="ECO:0000259" key="7">
    <source>
        <dbReference type="Pfam" id="PF01850"/>
    </source>
</evidence>
<evidence type="ECO:0000313" key="8">
    <source>
        <dbReference type="EMBL" id="NDL56762.1"/>
    </source>
</evidence>
<evidence type="ECO:0000256" key="4">
    <source>
        <dbReference type="ARBA" id="ARBA00022801"/>
    </source>
</evidence>
<proteinExistence type="inferred from homology"/>
<dbReference type="InterPro" id="IPR002716">
    <property type="entry name" value="PIN_dom"/>
</dbReference>
<evidence type="ECO:0000256" key="1">
    <source>
        <dbReference type="ARBA" id="ARBA00022649"/>
    </source>
</evidence>
<dbReference type="GO" id="GO:0000287">
    <property type="term" value="F:magnesium ion binding"/>
    <property type="evidence" value="ECO:0007669"/>
    <property type="project" value="UniProtKB-UniRule"/>
</dbReference>
<accession>A0A7K3M1I9</accession>
<dbReference type="AlphaFoldDB" id="A0A7K3M1I9"/>
<comment type="cofactor">
    <cofactor evidence="6">
        <name>Mg(2+)</name>
        <dbReference type="ChEBI" id="CHEBI:18420"/>
    </cofactor>
</comment>
<reference evidence="8 9" key="1">
    <citation type="submission" date="2019-11" db="EMBL/GenBank/DDBJ databases">
        <authorList>
            <person name="Li X.-J."/>
            <person name="Feng X.-M."/>
        </authorList>
    </citation>
    <scope>NUCLEOTIDE SEQUENCE [LARGE SCALE GENOMIC DNA]</scope>
    <source>
        <strain evidence="8 9">XMNu-373</strain>
    </source>
</reference>
<dbReference type="InterPro" id="IPR041705">
    <property type="entry name" value="PIN_Sll0205"/>
</dbReference>
<dbReference type="EC" id="3.1.-.-" evidence="6"/>
<protein>
    <recommendedName>
        <fullName evidence="6">Ribonuclease VapC</fullName>
        <shortName evidence="6">RNase VapC</shortName>
        <ecNumber evidence="6">3.1.-.-</ecNumber>
    </recommendedName>
    <alternativeName>
        <fullName evidence="6">Toxin VapC</fullName>
    </alternativeName>
</protein>
<dbReference type="PANTHER" id="PTHR36173">
    <property type="entry name" value="RIBONUCLEASE VAPC16-RELATED"/>
    <property type="match status" value="1"/>
</dbReference>
<keyword evidence="2 6" id="KW-0540">Nuclease</keyword>
<dbReference type="GO" id="GO:0090729">
    <property type="term" value="F:toxin activity"/>
    <property type="evidence" value="ECO:0007669"/>
    <property type="project" value="UniProtKB-KW"/>
</dbReference>
<evidence type="ECO:0000256" key="3">
    <source>
        <dbReference type="ARBA" id="ARBA00022723"/>
    </source>
</evidence>
<dbReference type="Proteomes" id="UP000460435">
    <property type="component" value="Unassembled WGS sequence"/>
</dbReference>
<dbReference type="RefSeq" id="WP_162449473.1">
    <property type="nucleotide sequence ID" value="NZ_WLZY01000002.1"/>
</dbReference>
<evidence type="ECO:0000256" key="5">
    <source>
        <dbReference type="ARBA" id="ARBA00022842"/>
    </source>
</evidence>
<gene>
    <name evidence="6" type="primary">vapC</name>
    <name evidence="8" type="ORF">F7O44_06725</name>
</gene>
<dbReference type="PANTHER" id="PTHR36173:SF1">
    <property type="entry name" value="RIBONUCLEASE VAPC22"/>
    <property type="match status" value="1"/>
</dbReference>
<dbReference type="CDD" id="cd09872">
    <property type="entry name" value="PIN_Sll0205-like"/>
    <property type="match status" value="1"/>
</dbReference>
<dbReference type="InterPro" id="IPR052919">
    <property type="entry name" value="TA_system_RNase"/>
</dbReference>
<dbReference type="Pfam" id="PF01850">
    <property type="entry name" value="PIN"/>
    <property type="match status" value="1"/>
</dbReference>
<keyword evidence="3 6" id="KW-0479">Metal-binding</keyword>
<feature type="binding site" evidence="6">
    <location>
        <position position="108"/>
    </location>
    <ligand>
        <name>Mg(2+)</name>
        <dbReference type="ChEBI" id="CHEBI:18420"/>
    </ligand>
</feature>
<keyword evidence="9" id="KW-1185">Reference proteome</keyword>
<keyword evidence="1 6" id="KW-1277">Toxin-antitoxin system</keyword>
<organism evidence="8 9">
    <name type="scientific">Phytoactinopolyspora mesophila</name>
    <dbReference type="NCBI Taxonomy" id="2650750"/>
    <lineage>
        <taxon>Bacteria</taxon>
        <taxon>Bacillati</taxon>
        <taxon>Actinomycetota</taxon>
        <taxon>Actinomycetes</taxon>
        <taxon>Jiangellales</taxon>
        <taxon>Jiangellaceae</taxon>
        <taxon>Phytoactinopolyspora</taxon>
    </lineage>
</organism>
<evidence type="ECO:0000256" key="2">
    <source>
        <dbReference type="ARBA" id="ARBA00022722"/>
    </source>
</evidence>
<comment type="caution">
    <text evidence="8">The sequence shown here is derived from an EMBL/GenBank/DDBJ whole genome shotgun (WGS) entry which is preliminary data.</text>
</comment>
<keyword evidence="4 6" id="KW-0378">Hydrolase</keyword>
<sequence>MTEATSDHSVVLDTHVLVWLVAGESRLPRAVRQAIENASYGAGVNVSAISLWEIAMLVAKERLQLRRDVGEWIGLVAANPALTVVPLAPEIAVASTRLPGEIHRDPADRIIIATTRTLNSTLVTADGALLDYGAAGHVRTMHALVGGDTHADPTE</sequence>
<dbReference type="SUPFAM" id="SSF88723">
    <property type="entry name" value="PIN domain-like"/>
    <property type="match status" value="1"/>
</dbReference>
<dbReference type="Gene3D" id="3.40.50.1010">
    <property type="entry name" value="5'-nuclease"/>
    <property type="match status" value="1"/>
</dbReference>
<dbReference type="EMBL" id="WLZY01000002">
    <property type="protein sequence ID" value="NDL56762.1"/>
    <property type="molecule type" value="Genomic_DNA"/>
</dbReference>
<feature type="domain" description="PIN" evidence="7">
    <location>
        <begin position="10"/>
        <end position="131"/>
    </location>
</feature>
<dbReference type="InterPro" id="IPR029060">
    <property type="entry name" value="PIN-like_dom_sf"/>
</dbReference>